<feature type="region of interest" description="Disordered" evidence="1">
    <location>
        <begin position="82"/>
        <end position="112"/>
    </location>
</feature>
<proteinExistence type="predicted"/>
<dbReference type="RefSeq" id="XP_008604772.1">
    <property type="nucleotide sequence ID" value="XM_008606550.1"/>
</dbReference>
<dbReference type="eggNOG" id="ENOG502SFPV">
    <property type="taxonomic scope" value="Eukaryota"/>
</dbReference>
<sequence length="345" mass="38475">MADLRAEAESLGAFLAKLEERAAHRARLAIDDTLTSSEETMQRVYQAFMDNAYDFALPLAEASVPGALATVAEAPLEDDTLLASSLPRESPKKAHSRPPRRAQSATKKAPVTLTRDVQDILRRHRELQIKRSAIMTHPNVRKWLRSLWQCQIKSKDDPTMSKQQYARLYSQLLSGLTTEWIDSLASTIIHDAWESDSHGQPALSIEYFSDAMFFFVEHWVDEPDLGAYVAQLKRFYDLLTDKPDAVVATARLPTLSAYFAKLQRQSEASDMGIALGKSITFDPVLYLQHPNGAPQSPTLLPDDGASLAYLHCPIKSRSQIQIKVEAPTMSSTPKRAASCKMLPHL</sequence>
<dbReference type="InParanoid" id="T0SA65"/>
<organism evidence="2 3">
    <name type="scientific">Saprolegnia diclina (strain VS20)</name>
    <dbReference type="NCBI Taxonomy" id="1156394"/>
    <lineage>
        <taxon>Eukaryota</taxon>
        <taxon>Sar</taxon>
        <taxon>Stramenopiles</taxon>
        <taxon>Oomycota</taxon>
        <taxon>Saprolegniomycetes</taxon>
        <taxon>Saprolegniales</taxon>
        <taxon>Saprolegniaceae</taxon>
        <taxon>Saprolegnia</taxon>
    </lineage>
</organism>
<gene>
    <name evidence="2" type="ORF">SDRG_01041</name>
</gene>
<evidence type="ECO:0000256" key="1">
    <source>
        <dbReference type="SAM" id="MobiDB-lite"/>
    </source>
</evidence>
<dbReference type="OrthoDB" id="72256at2759"/>
<reference evidence="2 3" key="1">
    <citation type="submission" date="2012-04" db="EMBL/GenBank/DDBJ databases">
        <title>The Genome Sequence of Saprolegnia declina VS20.</title>
        <authorList>
            <consortium name="The Broad Institute Genome Sequencing Platform"/>
            <person name="Russ C."/>
            <person name="Nusbaum C."/>
            <person name="Tyler B."/>
            <person name="van West P."/>
            <person name="Dieguez-Uribeondo J."/>
            <person name="de Bruijn I."/>
            <person name="Tripathy S."/>
            <person name="Jiang R."/>
            <person name="Young S.K."/>
            <person name="Zeng Q."/>
            <person name="Gargeya S."/>
            <person name="Fitzgerald M."/>
            <person name="Haas B."/>
            <person name="Abouelleil A."/>
            <person name="Alvarado L."/>
            <person name="Arachchi H.M."/>
            <person name="Berlin A."/>
            <person name="Chapman S.B."/>
            <person name="Goldberg J."/>
            <person name="Griggs A."/>
            <person name="Gujja S."/>
            <person name="Hansen M."/>
            <person name="Howarth C."/>
            <person name="Imamovic A."/>
            <person name="Larimer J."/>
            <person name="McCowen C."/>
            <person name="Montmayeur A."/>
            <person name="Murphy C."/>
            <person name="Neiman D."/>
            <person name="Pearson M."/>
            <person name="Priest M."/>
            <person name="Roberts A."/>
            <person name="Saif S."/>
            <person name="Shea T."/>
            <person name="Sisk P."/>
            <person name="Sykes S."/>
            <person name="Wortman J."/>
            <person name="Nusbaum C."/>
            <person name="Birren B."/>
        </authorList>
    </citation>
    <scope>NUCLEOTIDE SEQUENCE [LARGE SCALE GENOMIC DNA]</scope>
    <source>
        <strain evidence="2 3">VS20</strain>
    </source>
</reference>
<dbReference type="AlphaFoldDB" id="T0SA65"/>
<protein>
    <submittedName>
        <fullName evidence="2">Uncharacterized protein</fullName>
    </submittedName>
</protein>
<dbReference type="GeneID" id="19941768"/>
<dbReference type="OMA" id="TTEWIDS"/>
<dbReference type="Proteomes" id="UP000030762">
    <property type="component" value="Unassembled WGS sequence"/>
</dbReference>
<accession>T0SA65</accession>
<dbReference type="VEuPathDB" id="FungiDB:SDRG_01041"/>
<keyword evidence="3" id="KW-1185">Reference proteome</keyword>
<evidence type="ECO:0000313" key="2">
    <source>
        <dbReference type="EMBL" id="EQC42203.1"/>
    </source>
</evidence>
<dbReference type="EMBL" id="JH767133">
    <property type="protein sequence ID" value="EQC42203.1"/>
    <property type="molecule type" value="Genomic_DNA"/>
</dbReference>
<evidence type="ECO:0000313" key="3">
    <source>
        <dbReference type="Proteomes" id="UP000030762"/>
    </source>
</evidence>
<name>T0SA65_SAPDV</name>